<gene>
    <name evidence="1" type="ORF">D8674_012001</name>
</gene>
<evidence type="ECO:0000313" key="2">
    <source>
        <dbReference type="Proteomes" id="UP000327157"/>
    </source>
</evidence>
<name>A0A5N5G0F7_9ROSA</name>
<keyword evidence="2" id="KW-1185">Reference proteome</keyword>
<reference evidence="1 2" key="3">
    <citation type="submission" date="2019-11" db="EMBL/GenBank/DDBJ databases">
        <title>A de novo genome assembly of a pear dwarfing rootstock.</title>
        <authorList>
            <person name="Wang F."/>
            <person name="Wang J."/>
            <person name="Li S."/>
            <person name="Zhang Y."/>
            <person name="Fang M."/>
            <person name="Ma L."/>
            <person name="Zhao Y."/>
            <person name="Jiang S."/>
        </authorList>
    </citation>
    <scope>NUCLEOTIDE SEQUENCE [LARGE SCALE GENOMIC DNA]</scope>
    <source>
        <strain evidence="1">S2</strain>
        <tissue evidence="1">Leaf</tissue>
    </source>
</reference>
<dbReference type="Proteomes" id="UP000327157">
    <property type="component" value="Chromosome 14"/>
</dbReference>
<evidence type="ECO:0000313" key="1">
    <source>
        <dbReference type="EMBL" id="KAB2608833.1"/>
    </source>
</evidence>
<dbReference type="AlphaFoldDB" id="A0A5N5G0F7"/>
<dbReference type="EMBL" id="SMOL01000553">
    <property type="protein sequence ID" value="KAB2608833.1"/>
    <property type="molecule type" value="Genomic_DNA"/>
</dbReference>
<proteinExistence type="predicted"/>
<comment type="caution">
    <text evidence="1">The sequence shown here is derived from an EMBL/GenBank/DDBJ whole genome shotgun (WGS) entry which is preliminary data.</text>
</comment>
<reference evidence="1 2" key="1">
    <citation type="submission" date="2019-09" db="EMBL/GenBank/DDBJ databases">
        <authorList>
            <person name="Ou C."/>
        </authorList>
    </citation>
    <scope>NUCLEOTIDE SEQUENCE [LARGE SCALE GENOMIC DNA]</scope>
    <source>
        <strain evidence="1">S2</strain>
        <tissue evidence="1">Leaf</tissue>
    </source>
</reference>
<accession>A0A5N5G0F7</accession>
<protein>
    <submittedName>
        <fullName evidence="1">Uncharacterized protein</fullName>
    </submittedName>
</protein>
<reference evidence="2" key="2">
    <citation type="submission" date="2019-10" db="EMBL/GenBank/DDBJ databases">
        <title>A de novo genome assembly of a pear dwarfing rootstock.</title>
        <authorList>
            <person name="Wang F."/>
            <person name="Wang J."/>
            <person name="Li S."/>
            <person name="Zhang Y."/>
            <person name="Fang M."/>
            <person name="Ma L."/>
            <person name="Zhao Y."/>
            <person name="Jiang S."/>
        </authorList>
    </citation>
    <scope>NUCLEOTIDE SEQUENCE [LARGE SCALE GENOMIC DNA]</scope>
</reference>
<organism evidence="1 2">
    <name type="scientific">Pyrus ussuriensis x Pyrus communis</name>
    <dbReference type="NCBI Taxonomy" id="2448454"/>
    <lineage>
        <taxon>Eukaryota</taxon>
        <taxon>Viridiplantae</taxon>
        <taxon>Streptophyta</taxon>
        <taxon>Embryophyta</taxon>
        <taxon>Tracheophyta</taxon>
        <taxon>Spermatophyta</taxon>
        <taxon>Magnoliopsida</taxon>
        <taxon>eudicotyledons</taxon>
        <taxon>Gunneridae</taxon>
        <taxon>Pentapetalae</taxon>
        <taxon>rosids</taxon>
        <taxon>fabids</taxon>
        <taxon>Rosales</taxon>
        <taxon>Rosaceae</taxon>
        <taxon>Amygdaloideae</taxon>
        <taxon>Maleae</taxon>
        <taxon>Pyrus</taxon>
    </lineage>
</organism>
<sequence length="80" mass="9661">MKVEYNPEHMCAHPKVHMQLCPMTTSKWKSITTEVKEAIKAVLMCFKEWKYKLRMHYRTLETHEEALNNSLHGFEHRMNK</sequence>